<dbReference type="Proteomes" id="UP001054889">
    <property type="component" value="Unassembled WGS sequence"/>
</dbReference>
<accession>A0AAV5FDV1</accession>
<evidence type="ECO:0000259" key="2">
    <source>
        <dbReference type="Pfam" id="PF23598"/>
    </source>
</evidence>
<dbReference type="Gene3D" id="3.80.10.10">
    <property type="entry name" value="Ribonuclease Inhibitor"/>
    <property type="match status" value="1"/>
</dbReference>
<reference evidence="3" key="2">
    <citation type="submission" date="2021-12" db="EMBL/GenBank/DDBJ databases">
        <title>Resequencing data analysis of finger millet.</title>
        <authorList>
            <person name="Hatakeyama M."/>
            <person name="Aluri S."/>
            <person name="Balachadran M.T."/>
            <person name="Sivarajan S.R."/>
            <person name="Poveda L."/>
            <person name="Shimizu-Inatsugi R."/>
            <person name="Schlapbach R."/>
            <person name="Sreeman S.M."/>
            <person name="Shimizu K.K."/>
        </authorList>
    </citation>
    <scope>NUCLEOTIDE SEQUENCE</scope>
</reference>
<keyword evidence="4" id="KW-1185">Reference proteome</keyword>
<comment type="caution">
    <text evidence="3">The sequence shown here is derived from an EMBL/GenBank/DDBJ whole genome shotgun (WGS) entry which is preliminary data.</text>
</comment>
<evidence type="ECO:0000313" key="4">
    <source>
        <dbReference type="Proteomes" id="UP001054889"/>
    </source>
</evidence>
<organism evidence="3 4">
    <name type="scientific">Eleusine coracana subsp. coracana</name>
    <dbReference type="NCBI Taxonomy" id="191504"/>
    <lineage>
        <taxon>Eukaryota</taxon>
        <taxon>Viridiplantae</taxon>
        <taxon>Streptophyta</taxon>
        <taxon>Embryophyta</taxon>
        <taxon>Tracheophyta</taxon>
        <taxon>Spermatophyta</taxon>
        <taxon>Magnoliopsida</taxon>
        <taxon>Liliopsida</taxon>
        <taxon>Poales</taxon>
        <taxon>Poaceae</taxon>
        <taxon>PACMAD clade</taxon>
        <taxon>Chloridoideae</taxon>
        <taxon>Cynodonteae</taxon>
        <taxon>Eleusininae</taxon>
        <taxon>Eleusine</taxon>
    </lineage>
</organism>
<dbReference type="Pfam" id="PF23598">
    <property type="entry name" value="LRR_14"/>
    <property type="match status" value="1"/>
</dbReference>
<dbReference type="SUPFAM" id="SSF52047">
    <property type="entry name" value="RNI-like"/>
    <property type="match status" value="1"/>
</dbReference>
<protein>
    <recommendedName>
        <fullName evidence="2">Disease resistance R13L4/SHOC-2-like LRR domain-containing protein</fullName>
    </recommendedName>
</protein>
<dbReference type="EMBL" id="BQKI01000084">
    <property type="protein sequence ID" value="GJN32976.1"/>
    <property type="molecule type" value="Genomic_DNA"/>
</dbReference>
<dbReference type="AlphaFoldDB" id="A0AAV5FDV1"/>
<proteinExistence type="predicted"/>
<gene>
    <name evidence="3" type="primary">gb21528</name>
    <name evidence="3" type="ORF">PR202_gb21528</name>
</gene>
<feature type="domain" description="Disease resistance R13L4/SHOC-2-like LRR" evidence="2">
    <location>
        <begin position="6"/>
        <end position="124"/>
    </location>
</feature>
<evidence type="ECO:0000256" key="1">
    <source>
        <dbReference type="ARBA" id="ARBA00022737"/>
    </source>
</evidence>
<evidence type="ECO:0000313" key="3">
    <source>
        <dbReference type="EMBL" id="GJN32976.1"/>
    </source>
</evidence>
<dbReference type="InterPro" id="IPR055414">
    <property type="entry name" value="LRR_R13L4/SHOC2-like"/>
</dbReference>
<dbReference type="InterPro" id="IPR032675">
    <property type="entry name" value="LRR_dom_sf"/>
</dbReference>
<reference evidence="3" key="1">
    <citation type="journal article" date="2018" name="DNA Res.">
        <title>Multiple hybrid de novo genome assembly of finger millet, an orphan allotetraploid crop.</title>
        <authorList>
            <person name="Hatakeyama M."/>
            <person name="Aluri S."/>
            <person name="Balachadran M.T."/>
            <person name="Sivarajan S.R."/>
            <person name="Patrignani A."/>
            <person name="Gruter S."/>
            <person name="Poveda L."/>
            <person name="Shimizu-Inatsugi R."/>
            <person name="Baeten J."/>
            <person name="Francoijs K.J."/>
            <person name="Nataraja K.N."/>
            <person name="Reddy Y.A.N."/>
            <person name="Phadnis S."/>
            <person name="Ravikumar R.L."/>
            <person name="Schlapbach R."/>
            <person name="Sreeman S.M."/>
            <person name="Shimizu K.K."/>
        </authorList>
    </citation>
    <scope>NUCLEOTIDE SEQUENCE</scope>
</reference>
<name>A0AAV5FDV1_ELECO</name>
<sequence>MMFVDDDNSWTSLISALGNLSGNLCSLLLWRPDGAMNFDCLDSLSRPPIFMESINFQGQLRKLPNWFPLLSNLTELTLRATELSSMEDLKVLARLPSLLYLRLHHSAYVQTEFDVAALDFPRLNF</sequence>
<keyword evidence="1" id="KW-0677">Repeat</keyword>